<dbReference type="InterPro" id="IPR005801">
    <property type="entry name" value="ADC_synthase"/>
</dbReference>
<evidence type="ECO:0000256" key="10">
    <source>
        <dbReference type="SAM" id="MobiDB-lite"/>
    </source>
</evidence>
<comment type="similarity">
    <text evidence="3">In the C-terminal section; belongs to the anthranilate synthase component I family.</text>
</comment>
<dbReference type="InterPro" id="IPR029062">
    <property type="entry name" value="Class_I_gatase-like"/>
</dbReference>
<evidence type="ECO:0000259" key="11">
    <source>
        <dbReference type="Pfam" id="PF00117"/>
    </source>
</evidence>
<dbReference type="Pfam" id="PF00117">
    <property type="entry name" value="GATase"/>
    <property type="match status" value="1"/>
</dbReference>
<evidence type="ECO:0000256" key="6">
    <source>
        <dbReference type="ARBA" id="ARBA00022909"/>
    </source>
</evidence>
<feature type="domain" description="Chorismate-utilising enzyme C-terminal" evidence="12">
    <location>
        <begin position="530"/>
        <end position="804"/>
    </location>
</feature>
<dbReference type="PROSITE" id="PS51273">
    <property type="entry name" value="GATASE_TYPE_1"/>
    <property type="match status" value="1"/>
</dbReference>
<protein>
    <recommendedName>
        <fullName evidence="4">aminodeoxychorismate synthase</fullName>
        <ecNumber evidence="4">2.6.1.85</ecNumber>
    </recommendedName>
    <alternativeName>
        <fullName evidence="8">Para-aminobenzoate synthase</fullName>
    </alternativeName>
    <alternativeName>
        <fullName evidence="9">p-aminobenzoic acid synthase</fullName>
    </alternativeName>
</protein>
<dbReference type="SUPFAM" id="SSF56322">
    <property type="entry name" value="ADC synthase"/>
    <property type="match status" value="1"/>
</dbReference>
<dbReference type="InterPro" id="IPR015890">
    <property type="entry name" value="Chorismate_C"/>
</dbReference>
<evidence type="ECO:0000256" key="1">
    <source>
        <dbReference type="ARBA" id="ARBA00001000"/>
    </source>
</evidence>
<feature type="region of interest" description="Disordered" evidence="10">
    <location>
        <begin position="256"/>
        <end position="285"/>
    </location>
</feature>
<keyword evidence="5" id="KW-0808">Transferase</keyword>
<dbReference type="EC" id="2.6.1.85" evidence="4"/>
<dbReference type="GO" id="GO:0008153">
    <property type="term" value="P:4-aminobenzoate biosynthetic process"/>
    <property type="evidence" value="ECO:0007669"/>
    <property type="project" value="TreeGrafter"/>
</dbReference>
<evidence type="ECO:0000256" key="4">
    <source>
        <dbReference type="ARBA" id="ARBA00013139"/>
    </source>
</evidence>
<dbReference type="CDD" id="cd01743">
    <property type="entry name" value="GATase1_Anthranilate_Synthase"/>
    <property type="match status" value="1"/>
</dbReference>
<dbReference type="GO" id="GO:0046820">
    <property type="term" value="F:4-amino-4-deoxychorismate synthase activity"/>
    <property type="evidence" value="ECO:0007669"/>
    <property type="project" value="UniProtKB-EC"/>
</dbReference>
<dbReference type="PRINTS" id="PR00096">
    <property type="entry name" value="GATASE"/>
</dbReference>
<dbReference type="GO" id="GO:0046654">
    <property type="term" value="P:tetrahydrofolate biosynthetic process"/>
    <property type="evidence" value="ECO:0007669"/>
    <property type="project" value="UniProtKB-UniPathway"/>
</dbReference>
<dbReference type="GO" id="GO:0000162">
    <property type="term" value="P:L-tryptophan biosynthetic process"/>
    <property type="evidence" value="ECO:0007669"/>
    <property type="project" value="TreeGrafter"/>
</dbReference>
<accession>A0A1B9GU24</accession>
<evidence type="ECO:0000256" key="5">
    <source>
        <dbReference type="ARBA" id="ARBA00022679"/>
    </source>
</evidence>
<proteinExistence type="inferred from homology"/>
<dbReference type="EMBL" id="KV700124">
    <property type="protein sequence ID" value="OCF34552.1"/>
    <property type="molecule type" value="Genomic_DNA"/>
</dbReference>
<keyword evidence="14" id="KW-1185">Reference proteome</keyword>
<evidence type="ECO:0000256" key="7">
    <source>
        <dbReference type="ARBA" id="ARBA00022962"/>
    </source>
</evidence>
<dbReference type="GO" id="GO:0005737">
    <property type="term" value="C:cytoplasm"/>
    <property type="evidence" value="ECO:0007669"/>
    <property type="project" value="TreeGrafter"/>
</dbReference>
<reference evidence="13 14" key="1">
    <citation type="submission" date="2013-07" db="EMBL/GenBank/DDBJ databases">
        <title>The Genome Sequence of Cryptococcus heveanensis BCC8398.</title>
        <authorList>
            <consortium name="The Broad Institute Genome Sequencing Platform"/>
            <person name="Cuomo C."/>
            <person name="Litvintseva A."/>
            <person name="Chen Y."/>
            <person name="Heitman J."/>
            <person name="Sun S."/>
            <person name="Springer D."/>
            <person name="Dromer F."/>
            <person name="Young S.K."/>
            <person name="Zeng Q."/>
            <person name="Gargeya S."/>
            <person name="Fitzgerald M."/>
            <person name="Abouelleil A."/>
            <person name="Alvarado L."/>
            <person name="Berlin A.M."/>
            <person name="Chapman S.B."/>
            <person name="Dewar J."/>
            <person name="Goldberg J."/>
            <person name="Griggs A."/>
            <person name="Gujja S."/>
            <person name="Hansen M."/>
            <person name="Howarth C."/>
            <person name="Imamovic A."/>
            <person name="Larimer J."/>
            <person name="McCowan C."/>
            <person name="Murphy C."/>
            <person name="Pearson M."/>
            <person name="Priest M."/>
            <person name="Roberts A."/>
            <person name="Saif S."/>
            <person name="Shea T."/>
            <person name="Sykes S."/>
            <person name="Wortman J."/>
            <person name="Nusbaum C."/>
            <person name="Birren B."/>
        </authorList>
    </citation>
    <scope>NUCLEOTIDE SEQUENCE [LARGE SCALE GENOMIC DNA]</scope>
    <source>
        <strain evidence="13 14">BCC8398</strain>
    </source>
</reference>
<evidence type="ECO:0000256" key="8">
    <source>
        <dbReference type="ARBA" id="ARBA00031329"/>
    </source>
</evidence>
<sequence>MQRPVLPRTLILDYYDSYTNNLLTLFTKLYSDAEVLEKVVVVKADKYSWPEFQQNVLPNIDCVILSPGPGRPDTPSDIGFALDLLRSHPLPILGVCLGHQAIAVAFGAKIINTPSITHGHVVPISPVSPAKGLFASPYWQTDGESKEEQVFEVVVYNSLTADPDTIPDELEVTAWSVPSPTRPSTVQGLRHKKYPIWGVQYHPESISSTRGADLLQAFLDEVNAYHSSPASFPPLPADIISACAYRVAASSRPLSRSRTSSILPTPPRTPSSSRPASRLGYSRLTGSPNMLEKKFGDLGRQLKTQHVFESLVNWSRKGKEKAIGEIWLDGQTPTRPTTSTLATPSFLITYCLATRRVTLHRGGLTPSTLSLPEYTTFWDWFSEAHQSLTTLPTSTSSHRSGSSNGFKGGWVGYFGYEMKEESLQGYRRRTREDGESKAVDACWAWVDRFTERTTNGEWIIRGMLDAHNEDDDVEAEDHFGQGQTFGVTREGWSEYVEQVQCILGGSARSDNAPTVPSQSFPTFRPTATGDNYRSKIDACREAIRQGESYELTLTTPFSASMTGPPHGGDAESLDPYALYLRLRSFNPAYYSTYLHFPSLVTPRGNGLTVLSSSPERFLKIDSGRRVEMMPIKGTRARIKPGQCRRADARIGEELRTDQKERAENLMIVDLIRSDLLSCCTPSTVTVPKLIALESYGVHNLVTTVQGILAENVSSVEAVRRCFPPGSMTGAPKLRSVQLLDDFEDRQRRGIYSGALGYFSVDGVTDLSVVIRTIVVEGDQLSIGAGGAITWLSDRDGEWAEVLTKVGSVVGKLEGVE</sequence>
<feature type="domain" description="Glutamine amidotransferase" evidence="11">
    <location>
        <begin position="10"/>
        <end position="220"/>
    </location>
</feature>
<keyword evidence="7" id="KW-0315">Glutamine amidotransferase</keyword>
<dbReference type="Proteomes" id="UP000092666">
    <property type="component" value="Unassembled WGS sequence"/>
</dbReference>
<dbReference type="Pfam" id="PF00425">
    <property type="entry name" value="Chorismate_bind"/>
    <property type="match status" value="1"/>
</dbReference>
<dbReference type="InterPro" id="IPR017926">
    <property type="entry name" value="GATASE"/>
</dbReference>
<evidence type="ECO:0000313" key="13">
    <source>
        <dbReference type="EMBL" id="OCF34552.1"/>
    </source>
</evidence>
<dbReference type="PANTHER" id="PTHR11236">
    <property type="entry name" value="AMINOBENZOATE/ANTHRANILATE SYNTHASE"/>
    <property type="match status" value="1"/>
</dbReference>
<dbReference type="PRINTS" id="PR00099">
    <property type="entry name" value="CPSGATASE"/>
</dbReference>
<dbReference type="STRING" id="1296120.A0A1B9GU24"/>
<evidence type="ECO:0000259" key="12">
    <source>
        <dbReference type="Pfam" id="PF00425"/>
    </source>
</evidence>
<gene>
    <name evidence="13" type="ORF">I316_03593</name>
</gene>
<dbReference type="UniPathway" id="UPA00077">
    <property type="reaction ID" value="UER00149"/>
</dbReference>
<dbReference type="AlphaFoldDB" id="A0A1B9GU24"/>
<dbReference type="Gene3D" id="3.60.120.10">
    <property type="entry name" value="Anthranilate synthase"/>
    <property type="match status" value="1"/>
</dbReference>
<dbReference type="GO" id="GO:0046656">
    <property type="term" value="P:folic acid biosynthetic process"/>
    <property type="evidence" value="ECO:0007669"/>
    <property type="project" value="UniProtKB-KW"/>
</dbReference>
<comment type="pathway">
    <text evidence="2">Cofactor biosynthesis; tetrahydrofolate biosynthesis; 4-aminobenzoate from chorismate: step 1/2.</text>
</comment>
<keyword evidence="6" id="KW-0289">Folate biosynthesis</keyword>
<dbReference type="OrthoDB" id="64220at2759"/>
<name>A0A1B9GU24_9TREE</name>
<dbReference type="NCBIfam" id="TIGR00566">
    <property type="entry name" value="trpG_papA"/>
    <property type="match status" value="1"/>
</dbReference>
<organism evidence="13 14">
    <name type="scientific">Kwoniella heveanensis BCC8398</name>
    <dbReference type="NCBI Taxonomy" id="1296120"/>
    <lineage>
        <taxon>Eukaryota</taxon>
        <taxon>Fungi</taxon>
        <taxon>Dikarya</taxon>
        <taxon>Basidiomycota</taxon>
        <taxon>Agaricomycotina</taxon>
        <taxon>Tremellomycetes</taxon>
        <taxon>Tremellales</taxon>
        <taxon>Cryptococcaceae</taxon>
        <taxon>Kwoniella</taxon>
    </lineage>
</organism>
<dbReference type="Gene3D" id="3.40.50.880">
    <property type="match status" value="1"/>
</dbReference>
<dbReference type="PANTHER" id="PTHR11236:SF18">
    <property type="entry name" value="AMINODEOXYCHORISMATE SYNTHASE"/>
    <property type="match status" value="1"/>
</dbReference>
<reference evidence="14" key="2">
    <citation type="submission" date="2013-12" db="EMBL/GenBank/DDBJ databases">
        <title>Evolution of pathogenesis and genome organization in the Tremellales.</title>
        <authorList>
            <person name="Cuomo C."/>
            <person name="Litvintseva A."/>
            <person name="Heitman J."/>
            <person name="Chen Y."/>
            <person name="Sun S."/>
            <person name="Springer D."/>
            <person name="Dromer F."/>
            <person name="Young S."/>
            <person name="Zeng Q."/>
            <person name="Chapman S."/>
            <person name="Gujja S."/>
            <person name="Saif S."/>
            <person name="Birren B."/>
        </authorList>
    </citation>
    <scope>NUCLEOTIDE SEQUENCE [LARGE SCALE GENOMIC DNA]</scope>
    <source>
        <strain evidence="14">BCC8398</strain>
    </source>
</reference>
<evidence type="ECO:0000256" key="2">
    <source>
        <dbReference type="ARBA" id="ARBA00005009"/>
    </source>
</evidence>
<comment type="catalytic activity">
    <reaction evidence="1">
        <text>chorismate + L-glutamine = 4-amino-4-deoxychorismate + L-glutamate</text>
        <dbReference type="Rhea" id="RHEA:11672"/>
        <dbReference type="ChEBI" id="CHEBI:29748"/>
        <dbReference type="ChEBI" id="CHEBI:29985"/>
        <dbReference type="ChEBI" id="CHEBI:58359"/>
        <dbReference type="ChEBI" id="CHEBI:58406"/>
        <dbReference type="EC" id="2.6.1.85"/>
    </reaction>
</comment>
<evidence type="ECO:0000256" key="9">
    <source>
        <dbReference type="ARBA" id="ARBA00031904"/>
    </source>
</evidence>
<dbReference type="PRINTS" id="PR00097">
    <property type="entry name" value="ANTSNTHASEII"/>
</dbReference>
<evidence type="ECO:0000256" key="3">
    <source>
        <dbReference type="ARBA" id="ARBA00005970"/>
    </source>
</evidence>
<feature type="compositionally biased region" description="Low complexity" evidence="10">
    <location>
        <begin position="270"/>
        <end position="279"/>
    </location>
</feature>
<dbReference type="InterPro" id="IPR019999">
    <property type="entry name" value="Anth_synth_I-like"/>
</dbReference>
<evidence type="ECO:0000313" key="14">
    <source>
        <dbReference type="Proteomes" id="UP000092666"/>
    </source>
</evidence>
<dbReference type="InterPro" id="IPR006221">
    <property type="entry name" value="TrpG/PapA_dom"/>
</dbReference>
<dbReference type="SUPFAM" id="SSF52317">
    <property type="entry name" value="Class I glutamine amidotransferase-like"/>
    <property type="match status" value="1"/>
</dbReference>